<dbReference type="STRING" id="42253.NITMOv2_4257"/>
<proteinExistence type="predicted"/>
<keyword evidence="3" id="KW-1185">Reference proteome</keyword>
<dbReference type="Proteomes" id="UP000069205">
    <property type="component" value="Chromosome"/>
</dbReference>
<protein>
    <recommendedName>
        <fullName evidence="1">Carboxymuconolactone decarboxylase-like domain-containing protein</fullName>
    </recommendedName>
</protein>
<dbReference type="SUPFAM" id="SSF69118">
    <property type="entry name" value="AhpD-like"/>
    <property type="match status" value="1"/>
</dbReference>
<feature type="domain" description="Carboxymuconolactone decarboxylase-like" evidence="1">
    <location>
        <begin position="20"/>
        <end position="96"/>
    </location>
</feature>
<dbReference type="NCBIfam" id="TIGR00778">
    <property type="entry name" value="ahpD_dom"/>
    <property type="match status" value="1"/>
</dbReference>
<dbReference type="PATRIC" id="fig|42253.5.peg.4201"/>
<dbReference type="InterPro" id="IPR003779">
    <property type="entry name" value="CMD-like"/>
</dbReference>
<dbReference type="AlphaFoldDB" id="A0A0K2GI64"/>
<name>A0A0K2GI64_NITMO</name>
<evidence type="ECO:0000313" key="2">
    <source>
        <dbReference type="EMBL" id="ALA60635.1"/>
    </source>
</evidence>
<dbReference type="PANTHER" id="PTHR35446:SF2">
    <property type="entry name" value="CARBOXYMUCONOLACTONE DECARBOXYLASE-LIKE DOMAIN-CONTAINING PROTEIN"/>
    <property type="match status" value="1"/>
</dbReference>
<dbReference type="InterPro" id="IPR029032">
    <property type="entry name" value="AhpD-like"/>
</dbReference>
<evidence type="ECO:0000313" key="3">
    <source>
        <dbReference type="Proteomes" id="UP000069205"/>
    </source>
</evidence>
<gene>
    <name evidence="2" type="ORF">NITMOv2_4257</name>
</gene>
<dbReference type="EMBL" id="CP011801">
    <property type="protein sequence ID" value="ALA60635.1"/>
    <property type="molecule type" value="Genomic_DNA"/>
</dbReference>
<accession>A0A0K2GI64</accession>
<dbReference type="Pfam" id="PF02627">
    <property type="entry name" value="CMD"/>
    <property type="match status" value="1"/>
</dbReference>
<reference evidence="2 3" key="1">
    <citation type="journal article" date="2015" name="Proc. Natl. Acad. Sci. U.S.A.">
        <title>Expanded metabolic versatility of ubiquitous nitrite-oxidizing bacteria from the genus Nitrospira.</title>
        <authorList>
            <person name="Koch H."/>
            <person name="Lucker S."/>
            <person name="Albertsen M."/>
            <person name="Kitzinger K."/>
            <person name="Herbold C."/>
            <person name="Spieck E."/>
            <person name="Nielsen P.H."/>
            <person name="Wagner M."/>
            <person name="Daims H."/>
        </authorList>
    </citation>
    <scope>NUCLEOTIDE SEQUENCE [LARGE SCALE GENOMIC DNA]</scope>
    <source>
        <strain evidence="2 3">NSP M-1</strain>
    </source>
</reference>
<dbReference type="GO" id="GO:0051920">
    <property type="term" value="F:peroxiredoxin activity"/>
    <property type="evidence" value="ECO:0007669"/>
    <property type="project" value="InterPro"/>
</dbReference>
<organism evidence="2 3">
    <name type="scientific">Nitrospira moscoviensis</name>
    <dbReference type="NCBI Taxonomy" id="42253"/>
    <lineage>
        <taxon>Bacteria</taxon>
        <taxon>Pseudomonadati</taxon>
        <taxon>Nitrospirota</taxon>
        <taxon>Nitrospiria</taxon>
        <taxon>Nitrospirales</taxon>
        <taxon>Nitrospiraceae</taxon>
        <taxon>Nitrospira</taxon>
    </lineage>
</organism>
<sequence length="214" mass="23921">MSFLRSIPDASLIDIFLAVPKFARPLHEFAQQLMRGPSPFTEGEREVMAAYVSSLNRCAFCEASHTEAAARYGHDRKLIQELALNLAEADVTDRLKPIFRYVRKLTLLPAQVDQADVTANLEQSAAPLAGEEPTVIDPRVLDRRVPNTRSTYFAYTPGFQLDLGALVKSSFTEATSMYFMAQIPLARDSNNNLAQGTSFIFGFTRSFQLVKHRT</sequence>
<dbReference type="Gene3D" id="1.20.1290.10">
    <property type="entry name" value="AhpD-like"/>
    <property type="match status" value="1"/>
</dbReference>
<evidence type="ECO:0000259" key="1">
    <source>
        <dbReference type="Pfam" id="PF02627"/>
    </source>
</evidence>
<dbReference type="InterPro" id="IPR004675">
    <property type="entry name" value="AhpD_core"/>
</dbReference>
<dbReference type="KEGG" id="nmv:NITMOv2_4257"/>
<dbReference type="PANTHER" id="PTHR35446">
    <property type="entry name" value="SI:CH211-175M2.5"/>
    <property type="match status" value="1"/>
</dbReference>